<protein>
    <recommendedName>
        <fullName evidence="3">protein-histidine N-methyltransferase</fullName>
        <ecNumber evidence="3">2.1.1.85</ecNumber>
    </recommendedName>
</protein>
<organism evidence="11 12">
    <name type="scientific">Orchesella dallaii</name>
    <dbReference type="NCBI Taxonomy" id="48710"/>
    <lineage>
        <taxon>Eukaryota</taxon>
        <taxon>Metazoa</taxon>
        <taxon>Ecdysozoa</taxon>
        <taxon>Arthropoda</taxon>
        <taxon>Hexapoda</taxon>
        <taxon>Collembola</taxon>
        <taxon>Entomobryomorpha</taxon>
        <taxon>Entomobryoidea</taxon>
        <taxon>Orchesellidae</taxon>
        <taxon>Orchesellinae</taxon>
        <taxon>Orchesella</taxon>
    </lineage>
</organism>
<evidence type="ECO:0000256" key="6">
    <source>
        <dbReference type="ARBA" id="ARBA00022679"/>
    </source>
</evidence>
<evidence type="ECO:0000256" key="2">
    <source>
        <dbReference type="ARBA" id="ARBA00004496"/>
    </source>
</evidence>
<dbReference type="EC" id="2.1.1.85" evidence="3"/>
<dbReference type="Pfam" id="PF10294">
    <property type="entry name" value="Methyltransf_16"/>
    <property type="match status" value="1"/>
</dbReference>
<keyword evidence="8" id="KW-0539">Nucleus</keyword>
<proteinExistence type="inferred from homology"/>
<evidence type="ECO:0000256" key="3">
    <source>
        <dbReference type="ARBA" id="ARBA00012533"/>
    </source>
</evidence>
<keyword evidence="10" id="KW-0175">Coiled coil</keyword>
<name>A0ABP1RGK8_9HEXA</name>
<keyword evidence="5" id="KW-0489">Methyltransferase</keyword>
<feature type="coiled-coil region" evidence="10">
    <location>
        <begin position="96"/>
        <end position="123"/>
    </location>
</feature>
<evidence type="ECO:0000313" key="12">
    <source>
        <dbReference type="Proteomes" id="UP001642540"/>
    </source>
</evidence>
<dbReference type="InterPro" id="IPR029063">
    <property type="entry name" value="SAM-dependent_MTases_sf"/>
</dbReference>
<evidence type="ECO:0000256" key="4">
    <source>
        <dbReference type="ARBA" id="ARBA00022490"/>
    </source>
</evidence>
<evidence type="ECO:0000313" key="11">
    <source>
        <dbReference type="EMBL" id="CAL8127649.1"/>
    </source>
</evidence>
<keyword evidence="7" id="KW-0949">S-adenosyl-L-methionine</keyword>
<dbReference type="Proteomes" id="UP001642540">
    <property type="component" value="Unassembled WGS sequence"/>
</dbReference>
<keyword evidence="4" id="KW-0963">Cytoplasm</keyword>
<dbReference type="CDD" id="cd02440">
    <property type="entry name" value="AdoMet_MTases"/>
    <property type="match status" value="1"/>
</dbReference>
<evidence type="ECO:0000256" key="10">
    <source>
        <dbReference type="SAM" id="Coils"/>
    </source>
</evidence>
<evidence type="ECO:0000256" key="8">
    <source>
        <dbReference type="ARBA" id="ARBA00023242"/>
    </source>
</evidence>
<comment type="subcellular location">
    <subcellularLocation>
        <location evidence="2">Cytoplasm</location>
    </subcellularLocation>
    <subcellularLocation>
        <location evidence="1">Nucleus</location>
    </subcellularLocation>
</comment>
<dbReference type="SUPFAM" id="SSF53335">
    <property type="entry name" value="S-adenosyl-L-methionine-dependent methyltransferases"/>
    <property type="match status" value="1"/>
</dbReference>
<gene>
    <name evidence="11" type="ORF">ODALV1_LOCUS21925</name>
</gene>
<dbReference type="Gene3D" id="3.40.50.150">
    <property type="entry name" value="Vaccinia Virus protein VP39"/>
    <property type="match status" value="1"/>
</dbReference>
<evidence type="ECO:0000256" key="7">
    <source>
        <dbReference type="ARBA" id="ARBA00022691"/>
    </source>
</evidence>
<reference evidence="11 12" key="1">
    <citation type="submission" date="2024-08" db="EMBL/GenBank/DDBJ databases">
        <authorList>
            <person name="Cucini C."/>
            <person name="Frati F."/>
        </authorList>
    </citation>
    <scope>NUCLEOTIDE SEQUENCE [LARGE SCALE GENOMIC DNA]</scope>
</reference>
<evidence type="ECO:0000256" key="9">
    <source>
        <dbReference type="ARBA" id="ARBA00038126"/>
    </source>
</evidence>
<sequence length="337" mass="37801">MVNGKCNCNALLCVALLMMNRTQHFISVSVKFFPEESDNPPHDNKGEASAVKKVIVLAPCRLIVVNQNHYNLVANLRKIEAGENQFEVCKGVSLTCVNLSGLLKALEGEVAEQKEKLNCLLKSTSDLVSGVYEGGFKTWECTFDLVKYVQDNFNKIFDEDKKPSGGVWRVLDLGCGSGLVGLSVLKLAEDNGIDIRVDFQDYNEEVIDYVTVPNTLFNFDDERVAKCTYFSGDWDNFVDQRLSSNQLNSYDVIFSSETIYNLDYFPKFMRVLKSCLKSGRGCLYLAAKTFYFGVGGNTRTFLKSVELDKDKVLEGSIAHAIKEGVHREILCIRHNQS</sequence>
<dbReference type="EMBL" id="CAXLJM020000072">
    <property type="protein sequence ID" value="CAL8127649.1"/>
    <property type="molecule type" value="Genomic_DNA"/>
</dbReference>
<dbReference type="PANTHER" id="PTHR14614">
    <property type="entry name" value="HEPATOCELLULAR CARCINOMA-ASSOCIATED ANTIGEN"/>
    <property type="match status" value="1"/>
</dbReference>
<evidence type="ECO:0000256" key="5">
    <source>
        <dbReference type="ARBA" id="ARBA00022603"/>
    </source>
</evidence>
<keyword evidence="12" id="KW-1185">Reference proteome</keyword>
<keyword evidence="6" id="KW-0808">Transferase</keyword>
<evidence type="ECO:0000256" key="1">
    <source>
        <dbReference type="ARBA" id="ARBA00004123"/>
    </source>
</evidence>
<comment type="caution">
    <text evidence="11">The sequence shown here is derived from an EMBL/GenBank/DDBJ whole genome shotgun (WGS) entry which is preliminary data.</text>
</comment>
<dbReference type="InterPro" id="IPR019410">
    <property type="entry name" value="Methyltransf_16"/>
</dbReference>
<accession>A0ABP1RGK8</accession>
<comment type="similarity">
    <text evidence="9">Belongs to the methyltransferase superfamily. METTL18 family.</text>
</comment>
<dbReference type="PANTHER" id="PTHR14614:SF39">
    <property type="entry name" value="HISTIDINE PROTEIN METHYLTRANSFERASE 1 HOMOLOG"/>
    <property type="match status" value="1"/>
</dbReference>